<evidence type="ECO:0000313" key="1">
    <source>
        <dbReference type="EMBL" id="RDU36467.1"/>
    </source>
</evidence>
<dbReference type="AlphaFoldDB" id="A0A3D8GQ67"/>
<dbReference type="Proteomes" id="UP000257144">
    <property type="component" value="Unassembled WGS sequence"/>
</dbReference>
<dbReference type="OrthoDB" id="1955171at2"/>
<dbReference type="InterPro" id="IPR025916">
    <property type="entry name" value="YdjO"/>
</dbReference>
<protein>
    <submittedName>
        <fullName evidence="1">Cold-shock protein</fullName>
    </submittedName>
</protein>
<evidence type="ECO:0000313" key="2">
    <source>
        <dbReference type="Proteomes" id="UP000257144"/>
    </source>
</evidence>
<dbReference type="Pfam" id="PF14169">
    <property type="entry name" value="YdjO"/>
    <property type="match status" value="1"/>
</dbReference>
<dbReference type="EMBL" id="QNQT01000005">
    <property type="protein sequence ID" value="RDU36467.1"/>
    <property type="molecule type" value="Genomic_DNA"/>
</dbReference>
<name>A0A3D8GQ67_9BACI</name>
<sequence>MAFGRRNTEEVVMEETEVWECTADGCKAWIRDNFKSTDEPECPICSSAMKKTTRELQVVANTSKRYI</sequence>
<reference evidence="1 2" key="1">
    <citation type="submission" date="2018-07" db="EMBL/GenBank/DDBJ databases">
        <title>Bacillus sp. YLB-04 draft genome sequence.</title>
        <authorList>
            <person name="Yu L."/>
            <person name="Tang X."/>
        </authorList>
    </citation>
    <scope>NUCLEOTIDE SEQUENCE [LARGE SCALE GENOMIC DNA]</scope>
    <source>
        <strain evidence="1 2">YLB-04</strain>
    </source>
</reference>
<keyword evidence="2" id="KW-1185">Reference proteome</keyword>
<organism evidence="1 2">
    <name type="scientific">Neobacillus piezotolerans</name>
    <dbReference type="NCBI Taxonomy" id="2259171"/>
    <lineage>
        <taxon>Bacteria</taxon>
        <taxon>Bacillati</taxon>
        <taxon>Bacillota</taxon>
        <taxon>Bacilli</taxon>
        <taxon>Bacillales</taxon>
        <taxon>Bacillaceae</taxon>
        <taxon>Neobacillus</taxon>
    </lineage>
</organism>
<accession>A0A3D8GQ67</accession>
<proteinExistence type="predicted"/>
<gene>
    <name evidence="1" type="ORF">DRW41_13120</name>
</gene>
<comment type="caution">
    <text evidence="1">The sequence shown here is derived from an EMBL/GenBank/DDBJ whole genome shotgun (WGS) entry which is preliminary data.</text>
</comment>
<dbReference type="RefSeq" id="WP_115452461.1">
    <property type="nucleotide sequence ID" value="NZ_QNQT01000005.1"/>
</dbReference>